<evidence type="ECO:0000256" key="1">
    <source>
        <dbReference type="SAM" id="Phobius"/>
    </source>
</evidence>
<comment type="caution">
    <text evidence="2">The sequence shown here is derived from an EMBL/GenBank/DDBJ whole genome shotgun (WGS) entry which is preliminary data.</text>
</comment>
<dbReference type="InterPro" id="IPR037764">
    <property type="entry name" value="CEBPZOS"/>
</dbReference>
<keyword evidence="3" id="KW-1185">Reference proteome</keyword>
<dbReference type="EMBL" id="CAJHUB010000762">
    <property type="protein sequence ID" value="CAD7686607.1"/>
    <property type="molecule type" value="Genomic_DNA"/>
</dbReference>
<evidence type="ECO:0000313" key="2">
    <source>
        <dbReference type="EMBL" id="CAD7686607.1"/>
    </source>
</evidence>
<evidence type="ECO:0000313" key="3">
    <source>
        <dbReference type="Proteomes" id="UP000645828"/>
    </source>
</evidence>
<accession>A0A811ZCX9</accession>
<sequence>MGHTMEPLAKICKGVLVVELLGIFGAYFLFNKMNTSQDLRQTMSKKFPFNLQVYDKPTEQSGMYGVREQEQKQEKMVEEQNSGPVIAFTIPSKLFQTFVWGEGEKMNKPHCRLLAPQNQTGPSGRARAYSHFPSTMQIPCFCFRLSFGIYC</sequence>
<reference evidence="2" key="1">
    <citation type="submission" date="2020-12" db="EMBL/GenBank/DDBJ databases">
        <authorList>
            <consortium name="Molecular Ecology Group"/>
        </authorList>
    </citation>
    <scope>NUCLEOTIDE SEQUENCE</scope>
    <source>
        <strain evidence="2">TBG_1078</strain>
    </source>
</reference>
<dbReference type="Proteomes" id="UP000645828">
    <property type="component" value="Unassembled WGS sequence"/>
</dbReference>
<keyword evidence="1" id="KW-0472">Membrane</keyword>
<keyword evidence="1" id="KW-1133">Transmembrane helix</keyword>
<protein>
    <submittedName>
        <fullName evidence="2">(raccoon dog) hypothetical protein</fullName>
    </submittedName>
</protein>
<feature type="transmembrane region" description="Helical" evidence="1">
    <location>
        <begin position="12"/>
        <end position="30"/>
    </location>
</feature>
<proteinExistence type="predicted"/>
<keyword evidence="1" id="KW-0812">Transmembrane</keyword>
<dbReference type="PANTHER" id="PTHR38001">
    <property type="entry name" value="PROTEIN CEBPZOS"/>
    <property type="match status" value="1"/>
</dbReference>
<dbReference type="PANTHER" id="PTHR38001:SF1">
    <property type="entry name" value="PROTEIN CEBPZOS"/>
    <property type="match status" value="1"/>
</dbReference>
<organism evidence="2 3">
    <name type="scientific">Nyctereutes procyonoides</name>
    <name type="common">Raccoon dog</name>
    <name type="synonym">Canis procyonoides</name>
    <dbReference type="NCBI Taxonomy" id="34880"/>
    <lineage>
        <taxon>Eukaryota</taxon>
        <taxon>Metazoa</taxon>
        <taxon>Chordata</taxon>
        <taxon>Craniata</taxon>
        <taxon>Vertebrata</taxon>
        <taxon>Euteleostomi</taxon>
        <taxon>Mammalia</taxon>
        <taxon>Eutheria</taxon>
        <taxon>Laurasiatheria</taxon>
        <taxon>Carnivora</taxon>
        <taxon>Caniformia</taxon>
        <taxon>Canidae</taxon>
        <taxon>Nyctereutes</taxon>
    </lineage>
</organism>
<name>A0A811ZCX9_NYCPR</name>
<dbReference type="AlphaFoldDB" id="A0A811ZCX9"/>
<gene>
    <name evidence="2" type="ORF">NYPRO_LOCUS19400</name>
</gene>